<evidence type="ECO:0000256" key="2">
    <source>
        <dbReference type="ARBA" id="ARBA00018534"/>
    </source>
</evidence>
<feature type="chain" id="PRO_5016281076" description="Long chronological lifespan protein 2" evidence="4">
    <location>
        <begin position="20"/>
        <end position="133"/>
    </location>
</feature>
<organism evidence="5 6">
    <name type="scientific">Jaminaea rosea</name>
    <dbReference type="NCBI Taxonomy" id="1569628"/>
    <lineage>
        <taxon>Eukaryota</taxon>
        <taxon>Fungi</taxon>
        <taxon>Dikarya</taxon>
        <taxon>Basidiomycota</taxon>
        <taxon>Ustilaginomycotina</taxon>
        <taxon>Exobasidiomycetes</taxon>
        <taxon>Microstromatales</taxon>
        <taxon>Microstromatales incertae sedis</taxon>
        <taxon>Jaminaea</taxon>
    </lineage>
</organism>
<protein>
    <recommendedName>
        <fullName evidence="2">Long chronological lifespan protein 2</fullName>
    </recommendedName>
</protein>
<evidence type="ECO:0000256" key="1">
    <source>
        <dbReference type="ARBA" id="ARBA00010545"/>
    </source>
</evidence>
<comment type="similarity">
    <text evidence="1">Belongs to the LCL2 family.</text>
</comment>
<feature type="signal peptide" evidence="4">
    <location>
        <begin position="1"/>
        <end position="19"/>
    </location>
</feature>
<keyword evidence="3 4" id="KW-0732">Signal</keyword>
<dbReference type="PANTHER" id="PTHR38425:SF1">
    <property type="entry name" value="LONG CHRONOLOGICAL LIFESPAN PROTEIN 2"/>
    <property type="match status" value="1"/>
</dbReference>
<dbReference type="InterPro" id="IPR034543">
    <property type="entry name" value="LCL2"/>
</dbReference>
<dbReference type="AlphaFoldDB" id="A0A316V058"/>
<sequence length="133" mass="14658">MTPTLLIACLALLCAAAQAQFFNFFGGQHQQHHGEQEPPPSGDASWFEARVDASTCPTYLCPRTLSCVPHPSRCPCPFKQQIRCPFPDPITGKLDDGGAFCVNEDEGCEKVLMARGLWWEGRKLDEGLMKAFA</sequence>
<evidence type="ECO:0000313" key="6">
    <source>
        <dbReference type="Proteomes" id="UP000245884"/>
    </source>
</evidence>
<dbReference type="RefSeq" id="XP_025364553.1">
    <property type="nucleotide sequence ID" value="XM_025504867.1"/>
</dbReference>
<dbReference type="GO" id="GO:0036503">
    <property type="term" value="P:ERAD pathway"/>
    <property type="evidence" value="ECO:0007669"/>
    <property type="project" value="TreeGrafter"/>
</dbReference>
<keyword evidence="6" id="KW-1185">Reference proteome</keyword>
<dbReference type="Proteomes" id="UP000245884">
    <property type="component" value="Unassembled WGS sequence"/>
</dbReference>
<evidence type="ECO:0000256" key="3">
    <source>
        <dbReference type="ARBA" id="ARBA00022729"/>
    </source>
</evidence>
<dbReference type="GeneID" id="37026690"/>
<dbReference type="EMBL" id="KZ819662">
    <property type="protein sequence ID" value="PWN29941.1"/>
    <property type="molecule type" value="Genomic_DNA"/>
</dbReference>
<accession>A0A316V058</accession>
<dbReference type="STRING" id="1569628.A0A316V058"/>
<gene>
    <name evidence="5" type="ORF">BDZ90DRAFT_228987</name>
</gene>
<dbReference type="PANTHER" id="PTHR38425">
    <property type="entry name" value="LONG CHRONOLOGICAL LIFESPAN PROTEIN 2"/>
    <property type="match status" value="1"/>
</dbReference>
<proteinExistence type="inferred from homology"/>
<reference evidence="5 6" key="1">
    <citation type="journal article" date="2018" name="Mol. Biol. Evol.">
        <title>Broad Genomic Sampling Reveals a Smut Pathogenic Ancestry of the Fungal Clade Ustilaginomycotina.</title>
        <authorList>
            <person name="Kijpornyongpan T."/>
            <person name="Mondo S.J."/>
            <person name="Barry K."/>
            <person name="Sandor L."/>
            <person name="Lee J."/>
            <person name="Lipzen A."/>
            <person name="Pangilinan J."/>
            <person name="LaButti K."/>
            <person name="Hainaut M."/>
            <person name="Henrissat B."/>
            <person name="Grigoriev I.V."/>
            <person name="Spatafora J.W."/>
            <person name="Aime M.C."/>
        </authorList>
    </citation>
    <scope>NUCLEOTIDE SEQUENCE [LARGE SCALE GENOMIC DNA]</scope>
    <source>
        <strain evidence="5 6">MCA 5214</strain>
    </source>
</reference>
<evidence type="ECO:0000256" key="4">
    <source>
        <dbReference type="SAM" id="SignalP"/>
    </source>
</evidence>
<dbReference type="OrthoDB" id="2234316at2759"/>
<evidence type="ECO:0000313" key="5">
    <source>
        <dbReference type="EMBL" id="PWN29941.1"/>
    </source>
</evidence>
<name>A0A316V058_9BASI</name>